<name>A0A1B9F7I6_9BACT</name>
<dbReference type="PATRIC" id="fig|1156395.6.peg.856"/>
<comment type="caution">
    <text evidence="7">The sequence shown here is derived from an EMBL/GenBank/DDBJ whole genome shotgun (WGS) entry which is preliminary data.</text>
</comment>
<proteinExistence type="inferred from homology"/>
<evidence type="ECO:0000256" key="5">
    <source>
        <dbReference type="HAMAP-Rule" id="MF_00340"/>
    </source>
</evidence>
<dbReference type="PANTHER" id="PTHR35534:SF1">
    <property type="entry name" value="LARGE RIBOSOMAL SUBUNIT PROTEIN BL32"/>
    <property type="match status" value="1"/>
</dbReference>
<dbReference type="HAMAP" id="MF_00340">
    <property type="entry name" value="Ribosomal_bL32"/>
    <property type="match status" value="1"/>
</dbReference>
<organism evidence="7 8">
    <name type="scientific">Dissulfuribacter thermophilus</name>
    <dbReference type="NCBI Taxonomy" id="1156395"/>
    <lineage>
        <taxon>Bacteria</taxon>
        <taxon>Pseudomonadati</taxon>
        <taxon>Thermodesulfobacteriota</taxon>
        <taxon>Dissulfuribacteria</taxon>
        <taxon>Dissulfuribacterales</taxon>
        <taxon>Dissulfuribacteraceae</taxon>
        <taxon>Dissulfuribacter</taxon>
    </lineage>
</organism>
<dbReference type="GO" id="GO:0015934">
    <property type="term" value="C:large ribosomal subunit"/>
    <property type="evidence" value="ECO:0007669"/>
    <property type="project" value="InterPro"/>
</dbReference>
<evidence type="ECO:0000256" key="4">
    <source>
        <dbReference type="ARBA" id="ARBA00035178"/>
    </source>
</evidence>
<dbReference type="GO" id="GO:0003735">
    <property type="term" value="F:structural constituent of ribosome"/>
    <property type="evidence" value="ECO:0007669"/>
    <property type="project" value="InterPro"/>
</dbReference>
<dbReference type="Pfam" id="PF01783">
    <property type="entry name" value="Ribosomal_L32p"/>
    <property type="match status" value="1"/>
</dbReference>
<feature type="compositionally biased region" description="Basic residues" evidence="6">
    <location>
        <begin position="1"/>
        <end position="18"/>
    </location>
</feature>
<gene>
    <name evidence="5" type="primary">rpmF</name>
    <name evidence="7" type="ORF">DBT_0843</name>
</gene>
<keyword evidence="2 5" id="KW-0689">Ribosomal protein</keyword>
<evidence type="ECO:0000256" key="6">
    <source>
        <dbReference type="SAM" id="MobiDB-lite"/>
    </source>
</evidence>
<dbReference type="EMBL" id="MAGO01000003">
    <property type="protein sequence ID" value="OCC15918.1"/>
    <property type="molecule type" value="Genomic_DNA"/>
</dbReference>
<sequence length="61" mass="6964">MAVPKRKVSRSRRGKRRAHDALSAPSLSYCAHCSEPKMPHRICPSCGTYKGKNFEEKEEME</sequence>
<dbReference type="InterPro" id="IPR044957">
    <property type="entry name" value="Ribosomal_bL32_bact"/>
</dbReference>
<keyword evidence="8" id="KW-1185">Reference proteome</keyword>
<protein>
    <recommendedName>
        <fullName evidence="4 5">Large ribosomal subunit protein bL32</fullName>
    </recommendedName>
</protein>
<dbReference type="OrthoDB" id="9801927at2"/>
<dbReference type="PANTHER" id="PTHR35534">
    <property type="entry name" value="50S RIBOSOMAL PROTEIN L32"/>
    <property type="match status" value="1"/>
</dbReference>
<dbReference type="RefSeq" id="WP_067616657.1">
    <property type="nucleotide sequence ID" value="NZ_MAGO01000003.1"/>
</dbReference>
<dbReference type="SUPFAM" id="SSF57829">
    <property type="entry name" value="Zn-binding ribosomal proteins"/>
    <property type="match status" value="1"/>
</dbReference>
<accession>A0A1B9F7I6</accession>
<dbReference type="STRING" id="1156395.DBT_0843"/>
<comment type="similarity">
    <text evidence="1 5">Belongs to the bacterial ribosomal protein bL32 family.</text>
</comment>
<dbReference type="AlphaFoldDB" id="A0A1B9F7I6"/>
<feature type="region of interest" description="Disordered" evidence="6">
    <location>
        <begin position="1"/>
        <end position="23"/>
    </location>
</feature>
<evidence type="ECO:0000256" key="2">
    <source>
        <dbReference type="ARBA" id="ARBA00022980"/>
    </source>
</evidence>
<evidence type="ECO:0000313" key="7">
    <source>
        <dbReference type="EMBL" id="OCC15918.1"/>
    </source>
</evidence>
<evidence type="ECO:0000313" key="8">
    <source>
        <dbReference type="Proteomes" id="UP000093080"/>
    </source>
</evidence>
<evidence type="ECO:0000256" key="1">
    <source>
        <dbReference type="ARBA" id="ARBA00008560"/>
    </source>
</evidence>
<dbReference type="NCBIfam" id="TIGR01031">
    <property type="entry name" value="rpmF_bact"/>
    <property type="match status" value="1"/>
</dbReference>
<dbReference type="GO" id="GO:0006412">
    <property type="term" value="P:translation"/>
    <property type="evidence" value="ECO:0007669"/>
    <property type="project" value="UniProtKB-UniRule"/>
</dbReference>
<reference evidence="7 8" key="1">
    <citation type="submission" date="2016-06" db="EMBL/GenBank/DDBJ databases">
        <title>Respiratory ammonification of nitrate coupled to the oxidation of elemental sulfur in deep-sea autotrophic thermophilic bacteria.</title>
        <authorList>
            <person name="Slobodkina G.B."/>
            <person name="Mardanov A.V."/>
            <person name="Ravin N.V."/>
            <person name="Frolova A.A."/>
            <person name="Viryasiv M.B."/>
            <person name="Chernyh N.A."/>
            <person name="Bonch-Osmolovskaya E.A."/>
            <person name="Slobodkin A.I."/>
        </authorList>
    </citation>
    <scope>NUCLEOTIDE SEQUENCE [LARGE SCALE GENOMIC DNA]</scope>
    <source>
        <strain evidence="7 8">S69</strain>
    </source>
</reference>
<evidence type="ECO:0000256" key="3">
    <source>
        <dbReference type="ARBA" id="ARBA00023274"/>
    </source>
</evidence>
<dbReference type="Proteomes" id="UP000093080">
    <property type="component" value="Unassembled WGS sequence"/>
</dbReference>
<dbReference type="Gene3D" id="1.20.5.640">
    <property type="entry name" value="Single helix bin"/>
    <property type="match status" value="1"/>
</dbReference>
<dbReference type="InterPro" id="IPR002677">
    <property type="entry name" value="Ribosomal_bL32"/>
</dbReference>
<keyword evidence="3 5" id="KW-0687">Ribonucleoprotein</keyword>
<dbReference type="InterPro" id="IPR011332">
    <property type="entry name" value="Ribosomal_zn-bd"/>
</dbReference>